<comment type="caution">
    <text evidence="2">The sequence shown here is derived from an EMBL/GenBank/DDBJ whole genome shotgun (WGS) entry which is preliminary data.</text>
</comment>
<feature type="region of interest" description="Disordered" evidence="1">
    <location>
        <begin position="50"/>
        <end position="69"/>
    </location>
</feature>
<organism evidence="2 3">
    <name type="scientific">Parnassius apollo</name>
    <name type="common">Apollo butterfly</name>
    <name type="synonym">Papilio apollo</name>
    <dbReference type="NCBI Taxonomy" id="110799"/>
    <lineage>
        <taxon>Eukaryota</taxon>
        <taxon>Metazoa</taxon>
        <taxon>Ecdysozoa</taxon>
        <taxon>Arthropoda</taxon>
        <taxon>Hexapoda</taxon>
        <taxon>Insecta</taxon>
        <taxon>Pterygota</taxon>
        <taxon>Neoptera</taxon>
        <taxon>Endopterygota</taxon>
        <taxon>Lepidoptera</taxon>
        <taxon>Glossata</taxon>
        <taxon>Ditrysia</taxon>
        <taxon>Papilionoidea</taxon>
        <taxon>Papilionidae</taxon>
        <taxon>Parnassiinae</taxon>
        <taxon>Parnassini</taxon>
        <taxon>Parnassius</taxon>
        <taxon>Parnassius</taxon>
    </lineage>
</organism>
<dbReference type="EMBL" id="CAJQZP010001153">
    <property type="protein sequence ID" value="CAG5023318.1"/>
    <property type="molecule type" value="Genomic_DNA"/>
</dbReference>
<dbReference type="Proteomes" id="UP000691718">
    <property type="component" value="Unassembled WGS sequence"/>
</dbReference>
<evidence type="ECO:0000313" key="2">
    <source>
        <dbReference type="EMBL" id="CAG5023318.1"/>
    </source>
</evidence>
<dbReference type="AlphaFoldDB" id="A0A8S3XHB2"/>
<evidence type="ECO:0000256" key="1">
    <source>
        <dbReference type="SAM" id="MobiDB-lite"/>
    </source>
</evidence>
<protein>
    <submittedName>
        <fullName evidence="2">(apollo) hypothetical protein</fullName>
    </submittedName>
</protein>
<name>A0A8S3XHB2_PARAO</name>
<feature type="compositionally biased region" description="Basic residues" evidence="1">
    <location>
        <begin position="60"/>
        <end position="69"/>
    </location>
</feature>
<proteinExistence type="predicted"/>
<accession>A0A8S3XHB2</accession>
<evidence type="ECO:0000313" key="3">
    <source>
        <dbReference type="Proteomes" id="UP000691718"/>
    </source>
</evidence>
<gene>
    <name evidence="2" type="ORF">PAPOLLO_LOCUS17913</name>
</gene>
<keyword evidence="3" id="KW-1185">Reference proteome</keyword>
<reference evidence="2" key="1">
    <citation type="submission" date="2021-04" db="EMBL/GenBank/DDBJ databases">
        <authorList>
            <person name="Tunstrom K."/>
        </authorList>
    </citation>
    <scope>NUCLEOTIDE SEQUENCE</scope>
</reference>
<sequence length="69" mass="8213">MSLSQEEHIRNWLEEESDEYVIGGKDNEEGGDEIEPQIIMRFITTHVQEIEEDEEEPQPKKRRCVHCSR</sequence>